<proteinExistence type="predicted"/>
<organism evidence="1 2">
    <name type="scientific">Camellia lanceoleosa</name>
    <dbReference type="NCBI Taxonomy" id="1840588"/>
    <lineage>
        <taxon>Eukaryota</taxon>
        <taxon>Viridiplantae</taxon>
        <taxon>Streptophyta</taxon>
        <taxon>Embryophyta</taxon>
        <taxon>Tracheophyta</taxon>
        <taxon>Spermatophyta</taxon>
        <taxon>Magnoliopsida</taxon>
        <taxon>eudicotyledons</taxon>
        <taxon>Gunneridae</taxon>
        <taxon>Pentapetalae</taxon>
        <taxon>asterids</taxon>
        <taxon>Ericales</taxon>
        <taxon>Theaceae</taxon>
        <taxon>Camellia</taxon>
    </lineage>
</organism>
<dbReference type="Proteomes" id="UP001060215">
    <property type="component" value="Chromosome 10"/>
</dbReference>
<comment type="caution">
    <text evidence="1">The sequence shown here is derived from an EMBL/GenBank/DDBJ whole genome shotgun (WGS) entry which is preliminary data.</text>
</comment>
<evidence type="ECO:0000313" key="2">
    <source>
        <dbReference type="Proteomes" id="UP001060215"/>
    </source>
</evidence>
<accession>A0ACC0G6V4</accession>
<reference evidence="1 2" key="1">
    <citation type="journal article" date="2022" name="Plant J.">
        <title>Chromosome-level genome of Camellia lanceoleosa provides a valuable resource for understanding genome evolution and self-incompatibility.</title>
        <authorList>
            <person name="Gong W."/>
            <person name="Xiao S."/>
            <person name="Wang L."/>
            <person name="Liao Z."/>
            <person name="Chang Y."/>
            <person name="Mo W."/>
            <person name="Hu G."/>
            <person name="Li W."/>
            <person name="Zhao G."/>
            <person name="Zhu H."/>
            <person name="Hu X."/>
            <person name="Ji K."/>
            <person name="Xiang X."/>
            <person name="Song Q."/>
            <person name="Yuan D."/>
            <person name="Jin S."/>
            <person name="Zhang L."/>
        </authorList>
    </citation>
    <scope>NUCLEOTIDE SEQUENCE [LARGE SCALE GENOMIC DNA]</scope>
    <source>
        <strain evidence="1">SQ_2022a</strain>
    </source>
</reference>
<sequence length="310" mass="34135">MSTGNSTTWGRIQLAGNLVKNASFGKLKIGTARGVPTARIVVYKLVLGSLRYGFMTRAFTAAIEDKVDILNLSVGHPNDDEKIKMSSNELDPKKVKRKIVVYAINTNGMSALITGAAEEVKGAKENFPFTMASGTSMATAVVFDAAAFVKSFHLTWSSSAIKSALMTTEKSRPKAGPKRTTERVFITLTTLIPYAAWPMHQPRPKEGKGILDERMKTKMDTEVDQALHKPEEEIYQVYFDASGGDKAALPDHKKFLEDVFGSRAAELETTVNRINGHVFAISLTEEEVHLLAGRDEALGIKRWYPVELVQ</sequence>
<dbReference type="EMBL" id="CM045767">
    <property type="protein sequence ID" value="KAI7996837.1"/>
    <property type="molecule type" value="Genomic_DNA"/>
</dbReference>
<evidence type="ECO:0000313" key="1">
    <source>
        <dbReference type="EMBL" id="KAI7996837.1"/>
    </source>
</evidence>
<gene>
    <name evidence="1" type="ORF">LOK49_LG10G02684</name>
</gene>
<name>A0ACC0G6V4_9ERIC</name>
<keyword evidence="2" id="KW-1185">Reference proteome</keyword>
<protein>
    <submittedName>
        <fullName evidence="1">Subtilisin-like protease SBT4.11</fullName>
    </submittedName>
</protein>